<feature type="transmembrane region" description="Helical" evidence="12">
    <location>
        <begin position="12"/>
        <end position="33"/>
    </location>
</feature>
<evidence type="ECO:0000256" key="10">
    <source>
        <dbReference type="ARBA" id="ARBA00023209"/>
    </source>
</evidence>
<proteinExistence type="predicted"/>
<keyword evidence="3" id="KW-0444">Lipid biosynthesis</keyword>
<dbReference type="Pfam" id="PF01148">
    <property type="entry name" value="CTP_transf_1"/>
    <property type="match status" value="1"/>
</dbReference>
<comment type="subcellular location">
    <subcellularLocation>
        <location evidence="1">Cell membrane</location>
        <topology evidence="1">Multi-pass membrane protein</topology>
    </subcellularLocation>
</comment>
<evidence type="ECO:0000256" key="7">
    <source>
        <dbReference type="ARBA" id="ARBA00022989"/>
    </source>
</evidence>
<evidence type="ECO:0000256" key="8">
    <source>
        <dbReference type="ARBA" id="ARBA00023098"/>
    </source>
</evidence>
<feature type="transmembrane region" description="Helical" evidence="12">
    <location>
        <begin position="40"/>
        <end position="58"/>
    </location>
</feature>
<feature type="transmembrane region" description="Helical" evidence="12">
    <location>
        <begin position="64"/>
        <end position="83"/>
    </location>
</feature>
<reference evidence="14" key="1">
    <citation type="submission" date="2014-09" db="EMBL/GenBank/DDBJ databases">
        <authorList>
            <person name="Sharma Rahul"/>
            <person name="Thines Marco"/>
        </authorList>
    </citation>
    <scope>NUCLEOTIDE SEQUENCE [LARGE SCALE GENOMIC DNA]</scope>
</reference>
<keyword evidence="14" id="KW-1185">Reference proteome</keyword>
<keyword evidence="4 13" id="KW-0808">Transferase</keyword>
<dbReference type="PANTHER" id="PTHR46382">
    <property type="entry name" value="PHOSPHATIDATE CYTIDYLYLTRANSFERASE"/>
    <property type="match status" value="1"/>
</dbReference>
<evidence type="ECO:0000313" key="13">
    <source>
        <dbReference type="EMBL" id="CEG37328.1"/>
    </source>
</evidence>
<keyword evidence="10" id="KW-0594">Phospholipid biosynthesis</keyword>
<protein>
    <submittedName>
        <fullName evidence="13">Phosphatidate cytidylyltransferase</fullName>
    </submittedName>
</protein>
<keyword evidence="8" id="KW-0443">Lipid metabolism</keyword>
<dbReference type="RefSeq" id="XP_024573697.1">
    <property type="nucleotide sequence ID" value="XM_024722641.1"/>
</dbReference>
<dbReference type="GO" id="GO:0005886">
    <property type="term" value="C:plasma membrane"/>
    <property type="evidence" value="ECO:0007669"/>
    <property type="project" value="UniProtKB-SubCell"/>
</dbReference>
<evidence type="ECO:0000256" key="6">
    <source>
        <dbReference type="ARBA" id="ARBA00022695"/>
    </source>
</evidence>
<keyword evidence="5 12" id="KW-0812">Transmembrane</keyword>
<evidence type="ECO:0000256" key="5">
    <source>
        <dbReference type="ARBA" id="ARBA00022692"/>
    </source>
</evidence>
<evidence type="ECO:0000256" key="3">
    <source>
        <dbReference type="ARBA" id="ARBA00022516"/>
    </source>
</evidence>
<dbReference type="OrthoDB" id="10260889at2759"/>
<feature type="transmembrane region" description="Helical" evidence="12">
    <location>
        <begin position="203"/>
        <end position="221"/>
    </location>
</feature>
<evidence type="ECO:0000256" key="11">
    <source>
        <dbReference type="ARBA" id="ARBA00023264"/>
    </source>
</evidence>
<feature type="transmembrane region" description="Helical" evidence="12">
    <location>
        <begin position="95"/>
        <end position="114"/>
    </location>
</feature>
<evidence type="ECO:0000256" key="12">
    <source>
        <dbReference type="SAM" id="Phobius"/>
    </source>
</evidence>
<evidence type="ECO:0000313" key="14">
    <source>
        <dbReference type="Proteomes" id="UP000054928"/>
    </source>
</evidence>
<dbReference type="PANTHER" id="PTHR46382:SF1">
    <property type="entry name" value="PHOSPHATIDATE CYTIDYLYLTRANSFERASE"/>
    <property type="match status" value="1"/>
</dbReference>
<dbReference type="AlphaFoldDB" id="A0A0P1A9P0"/>
<dbReference type="GO" id="GO:0016024">
    <property type="term" value="P:CDP-diacylglycerol biosynthetic process"/>
    <property type="evidence" value="ECO:0007669"/>
    <property type="project" value="TreeGrafter"/>
</dbReference>
<dbReference type="GO" id="GO:0004605">
    <property type="term" value="F:phosphatidate cytidylyltransferase activity"/>
    <property type="evidence" value="ECO:0007669"/>
    <property type="project" value="TreeGrafter"/>
</dbReference>
<keyword evidence="2" id="KW-1003">Cell membrane</keyword>
<evidence type="ECO:0000256" key="1">
    <source>
        <dbReference type="ARBA" id="ARBA00004651"/>
    </source>
</evidence>
<dbReference type="OMA" id="VACSWIC"/>
<dbReference type="Proteomes" id="UP000054928">
    <property type="component" value="Unassembled WGS sequence"/>
</dbReference>
<name>A0A0P1A9P0_PLAHL</name>
<evidence type="ECO:0000256" key="9">
    <source>
        <dbReference type="ARBA" id="ARBA00023136"/>
    </source>
</evidence>
<keyword evidence="6 13" id="KW-0548">Nucleotidyltransferase</keyword>
<evidence type="ECO:0000256" key="4">
    <source>
        <dbReference type="ARBA" id="ARBA00022679"/>
    </source>
</evidence>
<feature type="transmembrane region" description="Helical" evidence="12">
    <location>
        <begin position="163"/>
        <end position="183"/>
    </location>
</feature>
<dbReference type="STRING" id="4781.A0A0P1A9P0"/>
<dbReference type="GeneID" id="36399983"/>
<keyword evidence="9 12" id="KW-0472">Membrane</keyword>
<feature type="transmembrane region" description="Helical" evidence="12">
    <location>
        <begin position="126"/>
        <end position="151"/>
    </location>
</feature>
<sequence length="273" mass="29306">MSIVWGPRILTGLVGVPVALLLLSTDASMLLLITTAKVKMTHCVLLVASGMLLCLGAWTGDKQIYDAVSFGATLIVFTFHIVISVKTDRTALIKLLLDIFALFYIANGFSYSILLRCSSNKYGHGLQLLALCCTWVCDSGALFVGSTLGRAKLASAVSPSKTVVGAMAGVLSSVATVLIMFSFPRLLMESPMIHTLLPPLDVVPYMHQLVLGTVLGVLCIMGDLVESYIKRVAGVKDSGSFFPGHGGCLDRMDSLLLVAPYLYFHTQFALPKQ</sequence>
<evidence type="ECO:0000256" key="2">
    <source>
        <dbReference type="ARBA" id="ARBA00022475"/>
    </source>
</evidence>
<accession>A0A0P1A9P0</accession>
<dbReference type="EMBL" id="CCYD01000286">
    <property type="protein sequence ID" value="CEG37328.1"/>
    <property type="molecule type" value="Genomic_DNA"/>
</dbReference>
<keyword evidence="7 12" id="KW-1133">Transmembrane helix</keyword>
<keyword evidence="11" id="KW-1208">Phospholipid metabolism</keyword>
<organism evidence="13 14">
    <name type="scientific">Plasmopara halstedii</name>
    <name type="common">Downy mildew of sunflower</name>
    <dbReference type="NCBI Taxonomy" id="4781"/>
    <lineage>
        <taxon>Eukaryota</taxon>
        <taxon>Sar</taxon>
        <taxon>Stramenopiles</taxon>
        <taxon>Oomycota</taxon>
        <taxon>Peronosporomycetes</taxon>
        <taxon>Peronosporales</taxon>
        <taxon>Peronosporaceae</taxon>
        <taxon>Plasmopara</taxon>
    </lineage>
</organism>